<sequence length="209" mass="23533">AGVAAAAARDTLLNVCMDGTHHKKVPGPEGQLYGQCAPWRNLSCCSASTSQAAHQAQSHLYRFNWDHCGAMPPGCRRHFVQDSCLYECSPNLGPWVRPADSSWRRERILHVPLCQEDCQQWWEDCQEAFTCKVNWHKGWNWSTGTNQCPRGASCRQFGSVFPSPARLCQDIWSQSYSASRYTRGSGRCIQMWFDPARGNPNAAVAQFYA</sequence>
<organism evidence="5 6">
    <name type="scientific">Tricholaema leucomelas</name>
    <name type="common">pied barbet</name>
    <dbReference type="NCBI Taxonomy" id="240729"/>
    <lineage>
        <taxon>Eukaryota</taxon>
        <taxon>Metazoa</taxon>
        <taxon>Chordata</taxon>
        <taxon>Craniata</taxon>
        <taxon>Vertebrata</taxon>
        <taxon>Euteleostomi</taxon>
        <taxon>Archelosauria</taxon>
        <taxon>Archosauria</taxon>
        <taxon>Dinosauria</taxon>
        <taxon>Saurischia</taxon>
        <taxon>Theropoda</taxon>
        <taxon>Coelurosauria</taxon>
        <taxon>Aves</taxon>
        <taxon>Neognathae</taxon>
        <taxon>Neoaves</taxon>
        <taxon>Telluraves</taxon>
        <taxon>Coraciimorphae</taxon>
        <taxon>Piciformes</taxon>
        <taxon>Lybiidae</taxon>
        <taxon>Tricholaema lacrymosa</taxon>
    </lineage>
</organism>
<dbReference type="PANTHER" id="PTHR10517">
    <property type="entry name" value="FOLATE RECEPTOR"/>
    <property type="match status" value="1"/>
</dbReference>
<keyword evidence="6" id="KW-1185">Reference proteome</keyword>
<evidence type="ECO:0000313" key="6">
    <source>
        <dbReference type="Proteomes" id="UP000627253"/>
    </source>
</evidence>
<evidence type="ECO:0000256" key="1">
    <source>
        <dbReference type="ARBA" id="ARBA00007932"/>
    </source>
</evidence>
<comment type="similarity">
    <text evidence="1">Belongs to the folate receptor family.</text>
</comment>
<dbReference type="Pfam" id="PF03024">
    <property type="entry name" value="Folate_rec"/>
    <property type="match status" value="1"/>
</dbReference>
<evidence type="ECO:0000256" key="2">
    <source>
        <dbReference type="ARBA" id="ARBA00022729"/>
    </source>
</evidence>
<dbReference type="AlphaFoldDB" id="A0A852IIZ5"/>
<feature type="non-terminal residue" evidence="5">
    <location>
        <position position="209"/>
    </location>
</feature>
<keyword evidence="3" id="KW-1015">Disulfide bond</keyword>
<dbReference type="GO" id="GO:0009897">
    <property type="term" value="C:external side of plasma membrane"/>
    <property type="evidence" value="ECO:0007669"/>
    <property type="project" value="TreeGrafter"/>
</dbReference>
<evidence type="ECO:0000259" key="4">
    <source>
        <dbReference type="Pfam" id="PF03024"/>
    </source>
</evidence>
<evidence type="ECO:0000313" key="5">
    <source>
        <dbReference type="EMBL" id="NXX42012.1"/>
    </source>
</evidence>
<name>A0A852IIZ5_9PICI</name>
<dbReference type="InterPro" id="IPR004269">
    <property type="entry name" value="Folate_rcpt"/>
</dbReference>
<comment type="caution">
    <text evidence="5">The sequence shown here is derived from an EMBL/GenBank/DDBJ whole genome shotgun (WGS) entry which is preliminary data.</text>
</comment>
<dbReference type="Proteomes" id="UP000627253">
    <property type="component" value="Unassembled WGS sequence"/>
</dbReference>
<dbReference type="GO" id="GO:0038023">
    <property type="term" value="F:signaling receptor activity"/>
    <property type="evidence" value="ECO:0007669"/>
    <property type="project" value="TreeGrafter"/>
</dbReference>
<accession>A0A852IIZ5</accession>
<feature type="non-terminal residue" evidence="5">
    <location>
        <position position="1"/>
    </location>
</feature>
<dbReference type="PANTHER" id="PTHR10517:SF14">
    <property type="entry name" value="FOLATE RECEPTOR 1-RELATED"/>
    <property type="match status" value="1"/>
</dbReference>
<gene>
    <name evidence="5" type="primary">Folr1_0</name>
    <name evidence="5" type="ORF">TRILEU_R11344</name>
</gene>
<dbReference type="OrthoDB" id="567542at2759"/>
<protein>
    <submittedName>
        <fullName evidence="5">FOLR1 protein</fullName>
    </submittedName>
</protein>
<reference evidence="5" key="1">
    <citation type="submission" date="2020-02" db="EMBL/GenBank/DDBJ databases">
        <title>Bird 10,000 Genomes (B10K) Project - Family phase.</title>
        <authorList>
            <person name="Zhang G."/>
        </authorList>
    </citation>
    <scope>NUCLEOTIDE SEQUENCE</scope>
    <source>
        <strain evidence="5">B10K-DU-002-37</strain>
        <tissue evidence="5">Muscle</tissue>
    </source>
</reference>
<dbReference type="EMBL" id="WAAF01006445">
    <property type="protein sequence ID" value="NXX42012.1"/>
    <property type="molecule type" value="Genomic_DNA"/>
</dbReference>
<keyword evidence="2" id="KW-0732">Signal</keyword>
<feature type="domain" description="Folate receptor-like" evidence="4">
    <location>
        <begin position="15"/>
        <end position="190"/>
    </location>
</feature>
<proteinExistence type="inferred from homology"/>
<evidence type="ECO:0000256" key="3">
    <source>
        <dbReference type="ARBA" id="ARBA00023157"/>
    </source>
</evidence>
<dbReference type="InterPro" id="IPR018143">
    <property type="entry name" value="Folate_rcpt-like"/>
</dbReference>